<proteinExistence type="predicted"/>
<dbReference type="OrthoDB" id="2727133at2759"/>
<accession>A0A0C9XG79</accession>
<protein>
    <submittedName>
        <fullName evidence="1">Unplaced genomic scaffold K443scaffold_231, whole genome shotgun sequence</fullName>
    </submittedName>
</protein>
<keyword evidence="2" id="KW-1185">Reference proteome</keyword>
<dbReference type="EMBL" id="KN838766">
    <property type="protein sequence ID" value="KIJ95132.1"/>
    <property type="molecule type" value="Genomic_DNA"/>
</dbReference>
<dbReference type="AlphaFoldDB" id="A0A0C9XG79"/>
<sequence>MSVYTGKFNYAPYASNENIFVVLLDGWVERGRVLVFSTFTKDAAGVDKRPFDLTTQYVLRASDADVKKFTIRDLDNKLYYWFDASRGTDVITLNLHNPNQLVAQNIELTKLTK</sequence>
<evidence type="ECO:0000313" key="2">
    <source>
        <dbReference type="Proteomes" id="UP000054477"/>
    </source>
</evidence>
<evidence type="ECO:0000313" key="1">
    <source>
        <dbReference type="EMBL" id="KIJ95132.1"/>
    </source>
</evidence>
<dbReference type="Proteomes" id="UP000054477">
    <property type="component" value="Unassembled WGS sequence"/>
</dbReference>
<reference evidence="2" key="2">
    <citation type="submission" date="2015-01" db="EMBL/GenBank/DDBJ databases">
        <title>Evolutionary Origins and Diversification of the Mycorrhizal Mutualists.</title>
        <authorList>
            <consortium name="DOE Joint Genome Institute"/>
            <consortium name="Mycorrhizal Genomics Consortium"/>
            <person name="Kohler A."/>
            <person name="Kuo A."/>
            <person name="Nagy L.G."/>
            <person name="Floudas D."/>
            <person name="Copeland A."/>
            <person name="Barry K.W."/>
            <person name="Cichocki N."/>
            <person name="Veneault-Fourrey C."/>
            <person name="LaButti K."/>
            <person name="Lindquist E.A."/>
            <person name="Lipzen A."/>
            <person name="Lundell T."/>
            <person name="Morin E."/>
            <person name="Murat C."/>
            <person name="Riley R."/>
            <person name="Ohm R."/>
            <person name="Sun H."/>
            <person name="Tunlid A."/>
            <person name="Henrissat B."/>
            <person name="Grigoriev I.V."/>
            <person name="Hibbett D.S."/>
            <person name="Martin F."/>
        </authorList>
    </citation>
    <scope>NUCLEOTIDE SEQUENCE [LARGE SCALE GENOMIC DNA]</scope>
    <source>
        <strain evidence="2">LaAM-08-1</strain>
    </source>
</reference>
<gene>
    <name evidence="1" type="ORF">K443DRAFT_683238</name>
</gene>
<reference evidence="1 2" key="1">
    <citation type="submission" date="2014-04" db="EMBL/GenBank/DDBJ databases">
        <authorList>
            <consortium name="DOE Joint Genome Institute"/>
            <person name="Kuo A."/>
            <person name="Kohler A."/>
            <person name="Nagy L.G."/>
            <person name="Floudas D."/>
            <person name="Copeland A."/>
            <person name="Barry K.W."/>
            <person name="Cichocki N."/>
            <person name="Veneault-Fourrey C."/>
            <person name="LaButti K."/>
            <person name="Lindquist E.A."/>
            <person name="Lipzen A."/>
            <person name="Lundell T."/>
            <person name="Morin E."/>
            <person name="Murat C."/>
            <person name="Sun H."/>
            <person name="Tunlid A."/>
            <person name="Henrissat B."/>
            <person name="Grigoriev I.V."/>
            <person name="Hibbett D.S."/>
            <person name="Martin F."/>
            <person name="Nordberg H.P."/>
            <person name="Cantor M.N."/>
            <person name="Hua S.X."/>
        </authorList>
    </citation>
    <scope>NUCLEOTIDE SEQUENCE [LARGE SCALE GENOMIC DNA]</scope>
    <source>
        <strain evidence="1 2">LaAM-08-1</strain>
    </source>
</reference>
<organism evidence="1 2">
    <name type="scientific">Laccaria amethystina LaAM-08-1</name>
    <dbReference type="NCBI Taxonomy" id="1095629"/>
    <lineage>
        <taxon>Eukaryota</taxon>
        <taxon>Fungi</taxon>
        <taxon>Dikarya</taxon>
        <taxon>Basidiomycota</taxon>
        <taxon>Agaricomycotina</taxon>
        <taxon>Agaricomycetes</taxon>
        <taxon>Agaricomycetidae</taxon>
        <taxon>Agaricales</taxon>
        <taxon>Agaricineae</taxon>
        <taxon>Hydnangiaceae</taxon>
        <taxon>Laccaria</taxon>
    </lineage>
</organism>
<dbReference type="HOGENOM" id="CLU_2133904_0_0_1"/>
<name>A0A0C9XG79_9AGAR</name>